<dbReference type="InterPro" id="IPR007523">
    <property type="entry name" value="NDUFAF3/AAMDC"/>
</dbReference>
<dbReference type="SUPFAM" id="SSF64076">
    <property type="entry name" value="MTH938-like"/>
    <property type="match status" value="1"/>
</dbReference>
<protein>
    <submittedName>
        <fullName evidence="1">NADH dehydrogenase [ubiquinone] 1 alpha subcomplex assembly factor 3</fullName>
    </submittedName>
</protein>
<dbReference type="AlphaFoldDB" id="A0A2V3J4F9"/>
<dbReference type="Gene3D" id="3.40.1230.10">
    <property type="entry name" value="MTH938-like"/>
    <property type="match status" value="1"/>
</dbReference>
<evidence type="ECO:0000313" key="1">
    <source>
        <dbReference type="EMBL" id="PXF49012.1"/>
    </source>
</evidence>
<dbReference type="Proteomes" id="UP000247409">
    <property type="component" value="Unassembled WGS sequence"/>
</dbReference>
<evidence type="ECO:0000313" key="2">
    <source>
        <dbReference type="Proteomes" id="UP000247409"/>
    </source>
</evidence>
<reference evidence="1 2" key="1">
    <citation type="journal article" date="2018" name="Mol. Biol. Evol.">
        <title>Analysis of the draft genome of the red seaweed Gracilariopsis chorda provides insights into genome size evolution in Rhodophyta.</title>
        <authorList>
            <person name="Lee J."/>
            <person name="Yang E.C."/>
            <person name="Graf L."/>
            <person name="Yang J.H."/>
            <person name="Qiu H."/>
            <person name="Zel Zion U."/>
            <person name="Chan C.X."/>
            <person name="Stephens T.G."/>
            <person name="Weber A.P.M."/>
            <person name="Boo G.H."/>
            <person name="Boo S.M."/>
            <person name="Kim K.M."/>
            <person name="Shin Y."/>
            <person name="Jung M."/>
            <person name="Lee S.J."/>
            <person name="Yim H.S."/>
            <person name="Lee J.H."/>
            <person name="Bhattacharya D."/>
            <person name="Yoon H.S."/>
        </authorList>
    </citation>
    <scope>NUCLEOTIDE SEQUENCE [LARGE SCALE GENOMIC DNA]</scope>
    <source>
        <strain evidence="1 2">SKKU-2015</strain>
        <tissue evidence="1">Whole body</tissue>
    </source>
</reference>
<dbReference type="STRING" id="448386.A0A2V3J4F9"/>
<comment type="caution">
    <text evidence="1">The sequence shown here is derived from an EMBL/GenBank/DDBJ whole genome shotgun (WGS) entry which is preliminary data.</text>
</comment>
<keyword evidence="1" id="KW-0830">Ubiquinone</keyword>
<organism evidence="1 2">
    <name type="scientific">Gracilariopsis chorda</name>
    <dbReference type="NCBI Taxonomy" id="448386"/>
    <lineage>
        <taxon>Eukaryota</taxon>
        <taxon>Rhodophyta</taxon>
        <taxon>Florideophyceae</taxon>
        <taxon>Rhodymeniophycidae</taxon>
        <taxon>Gracilariales</taxon>
        <taxon>Gracilariaceae</taxon>
        <taxon>Gracilariopsis</taxon>
    </lineage>
</organism>
<proteinExistence type="predicted"/>
<sequence>MIQGRIFSRIRANTRLFSSKPGPQSSPAQPESGRKTPFDSLGYELIDSSPAEPQAIQRAVIDGLGPNSFTVSGVRVAGSVLVMPFFSTIWNVDHFERITPSSLALVKLVVPRPDILVLGTGATLLPLPPGLKEFFKDIKVNVETMDTKNASHTFNVLNQEDRNVAAALLPVSYEGNKSGK</sequence>
<dbReference type="GO" id="GO:0032981">
    <property type="term" value="P:mitochondrial respiratory chain complex I assembly"/>
    <property type="evidence" value="ECO:0007669"/>
    <property type="project" value="TreeGrafter"/>
</dbReference>
<name>A0A2V3J4F9_9FLOR</name>
<dbReference type="GO" id="GO:0005743">
    <property type="term" value="C:mitochondrial inner membrane"/>
    <property type="evidence" value="ECO:0007669"/>
    <property type="project" value="TreeGrafter"/>
</dbReference>
<accession>A0A2V3J4F9</accession>
<dbReference type="PANTHER" id="PTHR21192">
    <property type="entry name" value="NUCLEAR PROTEIN E3-3"/>
    <property type="match status" value="1"/>
</dbReference>
<dbReference type="OrthoDB" id="20681at2759"/>
<keyword evidence="2" id="KW-1185">Reference proteome</keyword>
<dbReference type="EMBL" id="NBIV01000009">
    <property type="protein sequence ID" value="PXF49012.1"/>
    <property type="molecule type" value="Genomic_DNA"/>
</dbReference>
<gene>
    <name evidence="1" type="ORF">BWQ96_01150</name>
</gene>
<dbReference type="Pfam" id="PF04430">
    <property type="entry name" value="DUF498"/>
    <property type="match status" value="1"/>
</dbReference>
<dbReference type="PANTHER" id="PTHR21192:SF2">
    <property type="entry name" value="NADH DEHYDROGENASE [UBIQUINONE] 1 ALPHA SUBCOMPLEX ASSEMBLY FACTOR 3"/>
    <property type="match status" value="1"/>
</dbReference>
<dbReference type="InterPro" id="IPR036748">
    <property type="entry name" value="MTH938-like_sf"/>
</dbReference>